<proteinExistence type="predicted"/>
<protein>
    <submittedName>
        <fullName evidence="1">Uncharacterized protein</fullName>
    </submittedName>
</protein>
<dbReference type="AlphaFoldDB" id="A0A195DKN6"/>
<gene>
    <name evidence="1" type="ORF">ALC57_14736</name>
</gene>
<evidence type="ECO:0000313" key="2">
    <source>
        <dbReference type="Proteomes" id="UP000078492"/>
    </source>
</evidence>
<dbReference type="STRING" id="471704.A0A195DKN6"/>
<organism evidence="1 2">
    <name type="scientific">Trachymyrmex cornetzi</name>
    <dbReference type="NCBI Taxonomy" id="471704"/>
    <lineage>
        <taxon>Eukaryota</taxon>
        <taxon>Metazoa</taxon>
        <taxon>Ecdysozoa</taxon>
        <taxon>Arthropoda</taxon>
        <taxon>Hexapoda</taxon>
        <taxon>Insecta</taxon>
        <taxon>Pterygota</taxon>
        <taxon>Neoptera</taxon>
        <taxon>Endopterygota</taxon>
        <taxon>Hymenoptera</taxon>
        <taxon>Apocrita</taxon>
        <taxon>Aculeata</taxon>
        <taxon>Formicoidea</taxon>
        <taxon>Formicidae</taxon>
        <taxon>Myrmicinae</taxon>
        <taxon>Trachymyrmex</taxon>
    </lineage>
</organism>
<keyword evidence="2" id="KW-1185">Reference proteome</keyword>
<dbReference type="EMBL" id="KQ980794">
    <property type="protein sequence ID" value="KYN13054.1"/>
    <property type="molecule type" value="Genomic_DNA"/>
</dbReference>
<sequence>MQPAGSHVRAPPPSFVPSLPHPVAHLPCKQAGESGVGNTSLPAANRPVRVCAVSAKTVWSRWNVESVSFTTRSDTDAAHHVTVDESISISFNFRRFRYGFSGLENRHDRDFLTLGLFRFAPSQLPVCGEHNDEASLFPRRNKLPRNYSVTVGKVGPHFDIKVPTVNEARISLDGLD</sequence>
<name>A0A195DKN6_9HYME</name>
<evidence type="ECO:0000313" key="1">
    <source>
        <dbReference type="EMBL" id="KYN13054.1"/>
    </source>
</evidence>
<accession>A0A195DKN6</accession>
<dbReference type="Proteomes" id="UP000078492">
    <property type="component" value="Unassembled WGS sequence"/>
</dbReference>
<reference evidence="1 2" key="1">
    <citation type="submission" date="2015-09" db="EMBL/GenBank/DDBJ databases">
        <title>Trachymyrmex cornetzi WGS genome.</title>
        <authorList>
            <person name="Nygaard S."/>
            <person name="Hu H."/>
            <person name="Boomsma J."/>
            <person name="Zhang G."/>
        </authorList>
    </citation>
    <scope>NUCLEOTIDE SEQUENCE [LARGE SCALE GENOMIC DNA]</scope>
    <source>
        <strain evidence="1">Tcor2-1</strain>
        <tissue evidence="1">Whole body</tissue>
    </source>
</reference>